<name>A0AAJ7BZ80_CEPCN</name>
<feature type="compositionally biased region" description="Basic and acidic residues" evidence="7">
    <location>
        <begin position="1325"/>
        <end position="1357"/>
    </location>
</feature>
<dbReference type="Gene3D" id="3.10.20.90">
    <property type="entry name" value="Phosphatidylinositol 3-kinase Catalytic Subunit, Chain A, domain 1"/>
    <property type="match status" value="1"/>
</dbReference>
<feature type="compositionally biased region" description="Basic and acidic residues" evidence="7">
    <location>
        <begin position="524"/>
        <end position="538"/>
    </location>
</feature>
<dbReference type="Pfam" id="PF16207">
    <property type="entry name" value="RAWUL"/>
    <property type="match status" value="1"/>
</dbReference>
<dbReference type="PROSITE" id="PS00518">
    <property type="entry name" value="ZF_RING_1"/>
    <property type="match status" value="1"/>
</dbReference>
<dbReference type="KEGG" id="ccin:107268871"/>
<dbReference type="InterPro" id="IPR032443">
    <property type="entry name" value="RAWUL"/>
</dbReference>
<keyword evidence="4" id="KW-0862">Zinc</keyword>
<feature type="region of interest" description="Disordered" evidence="7">
    <location>
        <begin position="238"/>
        <end position="261"/>
    </location>
</feature>
<dbReference type="InterPro" id="IPR001841">
    <property type="entry name" value="Znf_RING"/>
</dbReference>
<keyword evidence="9" id="KW-1185">Reference proteome</keyword>
<feature type="compositionally biased region" description="Polar residues" evidence="7">
    <location>
        <begin position="330"/>
        <end position="339"/>
    </location>
</feature>
<comment type="subcellular location">
    <subcellularLocation>
        <location evidence="1">Nucleus</location>
    </subcellularLocation>
</comment>
<dbReference type="RefSeq" id="XP_015597566.1">
    <property type="nucleotide sequence ID" value="XM_015742080.2"/>
</dbReference>
<dbReference type="GO" id="GO:0000122">
    <property type="term" value="P:negative regulation of transcription by RNA polymerase II"/>
    <property type="evidence" value="ECO:0007669"/>
    <property type="project" value="TreeGrafter"/>
</dbReference>
<feature type="compositionally biased region" description="Basic and acidic residues" evidence="7">
    <location>
        <begin position="429"/>
        <end position="448"/>
    </location>
</feature>
<evidence type="ECO:0000256" key="2">
    <source>
        <dbReference type="ARBA" id="ARBA00022723"/>
    </source>
</evidence>
<feature type="region of interest" description="Disordered" evidence="7">
    <location>
        <begin position="1274"/>
        <end position="1464"/>
    </location>
</feature>
<dbReference type="GO" id="GO:0035102">
    <property type="term" value="C:PRC1 complex"/>
    <property type="evidence" value="ECO:0007669"/>
    <property type="project" value="TreeGrafter"/>
</dbReference>
<feature type="compositionally biased region" description="Low complexity" evidence="7">
    <location>
        <begin position="924"/>
        <end position="941"/>
    </location>
</feature>
<feature type="compositionally biased region" description="Polar residues" evidence="7">
    <location>
        <begin position="1184"/>
        <end position="1194"/>
    </location>
</feature>
<feature type="compositionally biased region" description="Basic and acidic residues" evidence="7">
    <location>
        <begin position="855"/>
        <end position="870"/>
    </location>
</feature>
<feature type="region of interest" description="Disordered" evidence="7">
    <location>
        <begin position="282"/>
        <end position="449"/>
    </location>
</feature>
<feature type="compositionally biased region" description="Basic and acidic residues" evidence="7">
    <location>
        <begin position="1389"/>
        <end position="1398"/>
    </location>
</feature>
<keyword evidence="5" id="KW-0539">Nucleus</keyword>
<dbReference type="GO" id="GO:0008270">
    <property type="term" value="F:zinc ion binding"/>
    <property type="evidence" value="ECO:0007669"/>
    <property type="project" value="UniProtKB-KW"/>
</dbReference>
<feature type="compositionally biased region" description="Polar residues" evidence="7">
    <location>
        <begin position="1274"/>
        <end position="1306"/>
    </location>
</feature>
<feature type="region of interest" description="Disordered" evidence="7">
    <location>
        <begin position="983"/>
        <end position="1054"/>
    </location>
</feature>
<sequence length="1464" mass="158749">MSGQSGGHRLRLSKLNEQLTCKLCGGYFIDATTIIECLHSFCRSCIVKYLESNKYCPICEVQVHKSKPLLNIRPDHTLQDIVYKLVPGCYQNEMRCRREFYTKHPEARNESMSPESRGEPTESHIYSPDESLSLSLEYYNPNLKEESDDASKETSPKPLPRRYLRCPAAVTVFHLQKLIRAKYGLTDAHRVDVMYKEEPLCGSYTLMDVMYIYHWRRKVPLHLSYRIFESSPKRIKLSDDNPDFKQSLSNAGISPLDSKEDGLTKREWKEVQLKISETGVMSVTDITSPDNKKSTKIQDAEDQKGSGEMAEAVNKSDIVLQPSDKDGDGLNSTEQGKSSSKTDEIISKEAKMVGQDAEKSIPSQTNKNSGEPKDSRGQSNDLQEANEAKKTQENIQKKSEDLQYDKADNSIRKINNPDKSSSATSSQKNSEEKSNADSVIVEDKDTEGKQILTNNNVINTEAAKVDDQKITSVNEVKSTVPPSAGSKIDALSAKLQFQPKVGQVNNTYSKKTPKDKRTASSGPRKFESKETVKVDPKASESGNSKRTNCNANNKLTTPVNVVSTQSKTTATLSSASQTSCLLVSSAASATYVTAPSAAVSSIQNSSLADNRNTVQSTQSTTVNLQQTLNSPGQRMSFSEQSLTTPGQRSSTSTTASSSSVTQKMTFSRNSSLPPSSESLASIGLNVSTAMMNMGQGCPTFPYTVQDLVSNNMLKSPSKTSGVGAGQKSTLVSSQNTGISSTGSGGQPCSSPFAIQTPSMSIYSVSTSTKNNVYPNVSEGNNTLGKQTLSKGGFEMSNAYSVPPCPDAIPISLMKPTVRKHEVIAKGTNLNEICAKIGTSGSKINDICAKIGENSKEKNKAETRSRPEIPDLLKIARKTPSTSSSGDVVVKHIPNIPNVPIFTPSNSLANTESKGSYQSKDTGKSMISSTTTSQSGSSSHSSQKIPSLKKQSQPVGYKTLKDPPKTWNPTLSKNNYVAVKNQTKEMQNQSQAASTSESGSSKPIPSKPAKIFKMRNMPRYLGNPASGVKPMYGMSNESKDKEQSSSGSKNSTLNMMKIDPKTLSPIVSTVNSPIVSPPPYSPNARSYQNTPFPRDICRTTGSPISPRNSPVNMLSTNPFIPSPTPNTNPRLIYSHFPPPFPDASRFPNPLIRTPIGIPSASAYHSSLPPSINKLYQRTNYIPQTTAYSPVTQPPTVQRIPPSTHSSSPKSPKMSSSSASSSFNLAKTETQTSIPTSVENVAIHLGKSQVTQQEVNSAFNLSKSGTRTSAASEFLRTTSPDVPQSPKSTTSNSTNQVKQQSTPTSSGKTKPKLTLDIPPPDNVTQHRVKDEESQKDCDRTKDDTQDKIKASEGVAKVDVEEVTVADLEKNEKSSTKLNGEVNPEVPPTSGKAKDDPDTKSTENTSESKTSSSKEQTKATDGIPPSKESSAIPEEQNKTDTKNDELGKSGEQIQAKKSEAQRNKAES</sequence>
<dbReference type="PANTHER" id="PTHR10825">
    <property type="entry name" value="RING FINGER DOMAIN-CONTAINING, POLYCOMB GROUP COMPONENT"/>
    <property type="match status" value="1"/>
</dbReference>
<feature type="region of interest" description="Disordered" evidence="7">
    <location>
        <begin position="106"/>
        <end position="128"/>
    </location>
</feature>
<feature type="region of interest" description="Disordered" evidence="7">
    <location>
        <begin position="502"/>
        <end position="556"/>
    </location>
</feature>
<feature type="region of interest" description="Disordered" evidence="7">
    <location>
        <begin position="855"/>
        <end position="971"/>
    </location>
</feature>
<evidence type="ECO:0000313" key="11">
    <source>
        <dbReference type="RefSeq" id="XP_024941927.1"/>
    </source>
</evidence>
<dbReference type="GO" id="GO:1990841">
    <property type="term" value="F:promoter-specific chromatin binding"/>
    <property type="evidence" value="ECO:0007669"/>
    <property type="project" value="TreeGrafter"/>
</dbReference>
<keyword evidence="2" id="KW-0479">Metal-binding</keyword>
<evidence type="ECO:0000313" key="10">
    <source>
        <dbReference type="RefSeq" id="XP_015597566.1"/>
    </source>
</evidence>
<organism evidence="9 10">
    <name type="scientific">Cephus cinctus</name>
    <name type="common">Wheat stem sawfly</name>
    <dbReference type="NCBI Taxonomy" id="211228"/>
    <lineage>
        <taxon>Eukaryota</taxon>
        <taxon>Metazoa</taxon>
        <taxon>Ecdysozoa</taxon>
        <taxon>Arthropoda</taxon>
        <taxon>Hexapoda</taxon>
        <taxon>Insecta</taxon>
        <taxon>Pterygota</taxon>
        <taxon>Neoptera</taxon>
        <taxon>Endopterygota</taxon>
        <taxon>Hymenoptera</taxon>
        <taxon>Cephoidea</taxon>
        <taxon>Cephidae</taxon>
        <taxon>Cephus</taxon>
    </lineage>
</organism>
<feature type="compositionally biased region" description="Low complexity" evidence="7">
    <location>
        <begin position="1199"/>
        <end position="1220"/>
    </location>
</feature>
<feature type="compositionally biased region" description="Low complexity" evidence="7">
    <location>
        <begin position="988"/>
        <end position="1000"/>
    </location>
</feature>
<protein>
    <submittedName>
        <fullName evidence="10 11">Flocculation protein FLO11</fullName>
    </submittedName>
</protein>
<feature type="compositionally biased region" description="Basic and acidic residues" evidence="7">
    <location>
        <begin position="290"/>
        <end position="305"/>
    </location>
</feature>
<evidence type="ECO:0000256" key="1">
    <source>
        <dbReference type="ARBA" id="ARBA00004123"/>
    </source>
</evidence>
<accession>A0AAJ7BZ80</accession>
<feature type="region of interest" description="Disordered" evidence="7">
    <location>
        <begin position="1184"/>
        <end position="1230"/>
    </location>
</feature>
<dbReference type="RefSeq" id="XP_024941927.1">
    <property type="nucleotide sequence ID" value="XM_025086159.1"/>
</dbReference>
<dbReference type="SUPFAM" id="SSF57850">
    <property type="entry name" value="RING/U-box"/>
    <property type="match status" value="1"/>
</dbReference>
<dbReference type="PANTHER" id="PTHR10825:SF29">
    <property type="entry name" value="POLYCOMB GROUP RING FINGER PROTEIN 1"/>
    <property type="match status" value="1"/>
</dbReference>
<feature type="compositionally biased region" description="Low complexity" evidence="7">
    <location>
        <begin position="1399"/>
        <end position="1411"/>
    </location>
</feature>
<dbReference type="PROSITE" id="PS50089">
    <property type="entry name" value="ZF_RING_2"/>
    <property type="match status" value="1"/>
</dbReference>
<dbReference type="Pfam" id="PF13923">
    <property type="entry name" value="zf-C3HC4_2"/>
    <property type="match status" value="1"/>
</dbReference>
<dbReference type="CDD" id="cd17082">
    <property type="entry name" value="RAWUL_PCGF2_like"/>
    <property type="match status" value="1"/>
</dbReference>
<evidence type="ECO:0000256" key="4">
    <source>
        <dbReference type="ARBA" id="ARBA00022833"/>
    </source>
</evidence>
<dbReference type="Gene3D" id="3.30.40.10">
    <property type="entry name" value="Zinc/RING finger domain, C3HC4 (zinc finger)"/>
    <property type="match status" value="1"/>
</dbReference>
<evidence type="ECO:0000256" key="3">
    <source>
        <dbReference type="ARBA" id="ARBA00022771"/>
    </source>
</evidence>
<feature type="compositionally biased region" description="Polar residues" evidence="7">
    <location>
        <begin position="540"/>
        <end position="556"/>
    </location>
</feature>
<feature type="compositionally biased region" description="Basic and acidic residues" evidence="7">
    <location>
        <begin position="340"/>
        <end position="359"/>
    </location>
</feature>
<feature type="domain" description="RING-type" evidence="8">
    <location>
        <begin position="21"/>
        <end position="60"/>
    </location>
</feature>
<feature type="compositionally biased region" description="Basic and acidic residues" evidence="7">
    <location>
        <begin position="1432"/>
        <end position="1464"/>
    </location>
</feature>
<dbReference type="InterPro" id="IPR013083">
    <property type="entry name" value="Znf_RING/FYVE/PHD"/>
</dbReference>
<evidence type="ECO:0000256" key="6">
    <source>
        <dbReference type="PROSITE-ProRule" id="PRU00175"/>
    </source>
</evidence>
<gene>
    <name evidence="10 11" type="primary">LOC107268871</name>
</gene>
<keyword evidence="3 6" id="KW-0863">Zinc-finger</keyword>
<evidence type="ECO:0000256" key="7">
    <source>
        <dbReference type="SAM" id="MobiDB-lite"/>
    </source>
</evidence>
<dbReference type="SMART" id="SM00184">
    <property type="entry name" value="RING"/>
    <property type="match status" value="1"/>
</dbReference>
<feature type="region of interest" description="Disordered" evidence="7">
    <location>
        <begin position="628"/>
        <end position="677"/>
    </location>
</feature>
<dbReference type="GeneID" id="107268871"/>
<feature type="compositionally biased region" description="Polar residues" evidence="7">
    <location>
        <begin position="628"/>
        <end position="648"/>
    </location>
</feature>
<reference evidence="10 11" key="1">
    <citation type="submission" date="2025-04" db="UniProtKB">
        <authorList>
            <consortium name="RefSeq"/>
        </authorList>
    </citation>
    <scope>IDENTIFICATION</scope>
</reference>
<dbReference type="Proteomes" id="UP000694920">
    <property type="component" value="Unplaced"/>
</dbReference>
<feature type="compositionally biased region" description="Polar residues" evidence="7">
    <location>
        <begin position="1043"/>
        <end position="1053"/>
    </location>
</feature>
<evidence type="ECO:0000259" key="8">
    <source>
        <dbReference type="PROSITE" id="PS50089"/>
    </source>
</evidence>
<feature type="compositionally biased region" description="Polar residues" evidence="7">
    <location>
        <begin position="1221"/>
        <end position="1230"/>
    </location>
</feature>
<feature type="compositionally biased region" description="Basic and acidic residues" evidence="7">
    <location>
        <begin position="386"/>
        <end position="411"/>
    </location>
</feature>
<feature type="compositionally biased region" description="Low complexity" evidence="7">
    <location>
        <begin position="649"/>
        <end position="677"/>
    </location>
</feature>
<feature type="compositionally biased region" description="Polar residues" evidence="7">
    <location>
        <begin position="902"/>
        <end position="919"/>
    </location>
</feature>
<proteinExistence type="predicted"/>
<feature type="compositionally biased region" description="Polar residues" evidence="7">
    <location>
        <begin position="942"/>
        <end position="953"/>
    </location>
</feature>
<dbReference type="FunFam" id="3.30.40.10:FF:000033">
    <property type="entry name" value="Polycomb group RING finger protein 3"/>
    <property type="match status" value="1"/>
</dbReference>
<dbReference type="InterPro" id="IPR017907">
    <property type="entry name" value="Znf_RING_CS"/>
</dbReference>
<evidence type="ECO:0000256" key="5">
    <source>
        <dbReference type="ARBA" id="ARBA00023242"/>
    </source>
</evidence>
<evidence type="ECO:0000313" key="9">
    <source>
        <dbReference type="Proteomes" id="UP000694920"/>
    </source>
</evidence>